<feature type="region of interest" description="Disordered" evidence="2">
    <location>
        <begin position="121"/>
        <end position="143"/>
    </location>
</feature>
<dbReference type="Proteomes" id="UP001319867">
    <property type="component" value="Chromosome"/>
</dbReference>
<name>A0ABN6KX21_9FLAO</name>
<gene>
    <name evidence="3" type="ORF">GENT5_00500</name>
</gene>
<keyword evidence="1" id="KW-0175">Coiled coil</keyword>
<evidence type="ECO:0000313" key="4">
    <source>
        <dbReference type="Proteomes" id="UP001319867"/>
    </source>
</evidence>
<sequence>MKKVCIVALLVIGLSSFAQERKERHPKGEIEQMTLEQRNQLHLKKMTLDLDLNAKQQEQVGKLMTEQMAKIEKMKAEHKAKMEEAKALRFEMKNKMLDEQIELKNKMKSILSADQFAKWELRKDRNNKRMGEKRKLHKEHQRD</sequence>
<feature type="coiled-coil region" evidence="1">
    <location>
        <begin position="64"/>
        <end position="95"/>
    </location>
</feature>
<keyword evidence="4" id="KW-1185">Reference proteome</keyword>
<evidence type="ECO:0000256" key="2">
    <source>
        <dbReference type="SAM" id="MobiDB-lite"/>
    </source>
</evidence>
<feature type="compositionally biased region" description="Basic residues" evidence="2">
    <location>
        <begin position="131"/>
        <end position="143"/>
    </location>
</feature>
<accession>A0ABN6KX21</accession>
<protein>
    <recommendedName>
        <fullName evidence="5">LTXXQ motif family protein</fullName>
    </recommendedName>
</protein>
<feature type="compositionally biased region" description="Basic and acidic residues" evidence="2">
    <location>
        <begin position="121"/>
        <end position="130"/>
    </location>
</feature>
<dbReference type="RefSeq" id="WP_229317291.1">
    <property type="nucleotide sequence ID" value="NZ_AP025184.1"/>
</dbReference>
<reference evidence="3 4" key="2">
    <citation type="journal article" date="2022" name="Microorganisms">
        <title>Complete Genome Sequences of Two Flavobacterium ammonificans Strains and a Flavobacterium ammoniigenes Strain of Ammonifying Bacterioplankton Isolated from Surface River Water.</title>
        <authorList>
            <person name="Suda W."/>
            <person name="Ogata Y."/>
            <person name="Shindo C."/>
            <person name="Watanabe K."/>
        </authorList>
    </citation>
    <scope>NUCLEOTIDE SEQUENCE [LARGE SCALE GENOMIC DNA]</scope>
    <source>
        <strain evidence="3 4">GENT5</strain>
    </source>
</reference>
<evidence type="ECO:0000256" key="1">
    <source>
        <dbReference type="SAM" id="Coils"/>
    </source>
</evidence>
<reference evidence="3 4" key="1">
    <citation type="journal article" date="2022" name="Int. J. Syst. Evol. Microbiol.">
        <title>Flavobacterium ammonificans sp. nov. and Flavobacterium ammoniigenes sp. nov., ammonifying bacteria isolated from surface river water.</title>
        <authorList>
            <person name="Watanabe K."/>
            <person name="Kitamura T."/>
            <person name="Ogata Y."/>
            <person name="Shindo C."/>
            <person name="Suda W."/>
        </authorList>
    </citation>
    <scope>NUCLEOTIDE SEQUENCE [LARGE SCALE GENOMIC DNA]</scope>
    <source>
        <strain evidence="3 4">GENT5</strain>
    </source>
</reference>
<proteinExistence type="predicted"/>
<organism evidence="3 4">
    <name type="scientific">Flavobacterium ammoniigenes</name>
    <dbReference type="NCBI Taxonomy" id="1751095"/>
    <lineage>
        <taxon>Bacteria</taxon>
        <taxon>Pseudomonadati</taxon>
        <taxon>Bacteroidota</taxon>
        <taxon>Flavobacteriia</taxon>
        <taxon>Flavobacteriales</taxon>
        <taxon>Flavobacteriaceae</taxon>
        <taxon>Flavobacterium</taxon>
    </lineage>
</organism>
<evidence type="ECO:0008006" key="5">
    <source>
        <dbReference type="Google" id="ProtNLM"/>
    </source>
</evidence>
<dbReference type="EMBL" id="AP025184">
    <property type="protein sequence ID" value="BDB53745.1"/>
    <property type="molecule type" value="Genomic_DNA"/>
</dbReference>
<evidence type="ECO:0000313" key="3">
    <source>
        <dbReference type="EMBL" id="BDB53745.1"/>
    </source>
</evidence>